<feature type="domain" description="PAC" evidence="16">
    <location>
        <begin position="205"/>
        <end position="258"/>
    </location>
</feature>
<dbReference type="NCBIfam" id="TIGR00229">
    <property type="entry name" value="sensory_box"/>
    <property type="match status" value="1"/>
</dbReference>
<dbReference type="InterPro" id="IPR003661">
    <property type="entry name" value="HisK_dim/P_dom"/>
</dbReference>
<evidence type="ECO:0000259" key="16">
    <source>
        <dbReference type="PROSITE" id="PS50113"/>
    </source>
</evidence>
<dbReference type="PROSITE" id="PS50110">
    <property type="entry name" value="RESPONSE_REGULATORY"/>
    <property type="match status" value="1"/>
</dbReference>
<dbReference type="OrthoDB" id="9801651at2"/>
<evidence type="ECO:0000256" key="10">
    <source>
        <dbReference type="ARBA" id="ARBA00068150"/>
    </source>
</evidence>
<dbReference type="SUPFAM" id="SSF55785">
    <property type="entry name" value="PYP-like sensor domain (PAS domain)"/>
    <property type="match status" value="2"/>
</dbReference>
<evidence type="ECO:0000259" key="15">
    <source>
        <dbReference type="PROSITE" id="PS50112"/>
    </source>
</evidence>
<dbReference type="EMBL" id="REFR01000009">
    <property type="protein sequence ID" value="RMB12067.1"/>
    <property type="molecule type" value="Genomic_DNA"/>
</dbReference>
<dbReference type="InterPro" id="IPR036890">
    <property type="entry name" value="HATPase_C_sf"/>
</dbReference>
<dbReference type="SMART" id="SM00086">
    <property type="entry name" value="PAC"/>
    <property type="match status" value="2"/>
</dbReference>
<dbReference type="SUPFAM" id="SSF55874">
    <property type="entry name" value="ATPase domain of HSP90 chaperone/DNA topoisomerase II/histidine kinase"/>
    <property type="match status" value="1"/>
</dbReference>
<dbReference type="CDD" id="cd17546">
    <property type="entry name" value="REC_hyHK_CKI1_RcsC-like"/>
    <property type="match status" value="1"/>
</dbReference>
<dbReference type="InterPro" id="IPR013655">
    <property type="entry name" value="PAS_fold_3"/>
</dbReference>
<dbReference type="InterPro" id="IPR013656">
    <property type="entry name" value="PAS_4"/>
</dbReference>
<dbReference type="InterPro" id="IPR005467">
    <property type="entry name" value="His_kinase_dom"/>
</dbReference>
<dbReference type="Gene3D" id="3.30.450.20">
    <property type="entry name" value="PAS domain"/>
    <property type="match status" value="2"/>
</dbReference>
<evidence type="ECO:0000259" key="13">
    <source>
        <dbReference type="PROSITE" id="PS50109"/>
    </source>
</evidence>
<feature type="domain" description="Histidine kinase" evidence="13">
    <location>
        <begin position="276"/>
        <end position="497"/>
    </location>
</feature>
<evidence type="ECO:0000256" key="9">
    <source>
        <dbReference type="ARBA" id="ARBA00064003"/>
    </source>
</evidence>
<dbReference type="SUPFAM" id="SSF47384">
    <property type="entry name" value="Homodimeric domain of signal transducing histidine kinase"/>
    <property type="match status" value="1"/>
</dbReference>
<evidence type="ECO:0000313" key="17">
    <source>
        <dbReference type="EMBL" id="RMB12067.1"/>
    </source>
</evidence>
<dbReference type="Pfam" id="PF02518">
    <property type="entry name" value="HATPase_c"/>
    <property type="match status" value="1"/>
</dbReference>
<dbReference type="CDD" id="cd00082">
    <property type="entry name" value="HisKA"/>
    <property type="match status" value="1"/>
</dbReference>
<evidence type="ECO:0000256" key="5">
    <source>
        <dbReference type="ARBA" id="ARBA00022741"/>
    </source>
</evidence>
<dbReference type="Gene3D" id="3.40.50.2300">
    <property type="match status" value="1"/>
</dbReference>
<organism evidence="17 18">
    <name type="scientific">Eilatimonas milleporae</name>
    <dbReference type="NCBI Taxonomy" id="911205"/>
    <lineage>
        <taxon>Bacteria</taxon>
        <taxon>Pseudomonadati</taxon>
        <taxon>Pseudomonadota</taxon>
        <taxon>Alphaproteobacteria</taxon>
        <taxon>Kordiimonadales</taxon>
        <taxon>Kordiimonadaceae</taxon>
        <taxon>Eilatimonas</taxon>
    </lineage>
</organism>
<dbReference type="InParanoid" id="A0A3M0CSX2"/>
<feature type="modified residue" description="4-aspartylphosphate" evidence="11">
    <location>
        <position position="568"/>
    </location>
</feature>
<accession>A0A3M0CSX2</accession>
<dbReference type="InterPro" id="IPR000014">
    <property type="entry name" value="PAS"/>
</dbReference>
<keyword evidence="18" id="KW-1185">Reference proteome</keyword>
<dbReference type="FunCoup" id="A0A3M0CSX2">
    <property type="interactions" value="289"/>
</dbReference>
<dbReference type="CDD" id="cd00130">
    <property type="entry name" value="PAS"/>
    <property type="match status" value="1"/>
</dbReference>
<proteinExistence type="predicted"/>
<dbReference type="RefSeq" id="WP_121937280.1">
    <property type="nucleotide sequence ID" value="NZ_REFR01000009.1"/>
</dbReference>
<evidence type="ECO:0000256" key="8">
    <source>
        <dbReference type="ARBA" id="ARBA00023012"/>
    </source>
</evidence>
<dbReference type="Pfam" id="PF08447">
    <property type="entry name" value="PAS_3"/>
    <property type="match status" value="1"/>
</dbReference>
<sequence>MVTSPDFNSLVKALPGIVAVFDRDMHYLAHNDAWVREYSLEDFIPLIGKLHYDVFPDMPDHWREVLKRCLGGETEVNDHDIFERADGSILHLKWSVSPWHTENGDVGGLVIVSRVISAEIEALEEERRNRERLQFALEGAEDGLWDWNAVTHEVYYSPRWCTMLGYDPEELPHNFETWRNLAHPDDIERSEADIADCVEQRVPVMRTEFRLKHKNGGYRWILSRGIVVAWDENNNPLRLVGTHTDITQMKELEARLMTASKDAARANMAKTDFLANMSHEIRTPLNGILGMAGLLVRTGLNEEQARYARNITSSGRALLEIINDILDISKLEAGRIELEDEHFNLSTTLDNVTSLLEPLARDKHIAFHCDNQAHGDIWLRGDSGRLRQILFNLSGNAIKFTEEGRVTLSAACRPGPDGTRILYCEVRDTGVGIPESEQGTLFERFTQVDTSSSRKYQGTGLGLAICKQLVELMGGSIDFESTPGKGSRFWFEIPFQIGEIVDSTANGIRVDREAMKSLRVLAAEDNPVNQLLIEKLMTAEGHSIDIVSNGEEAVAAVRSMPYDLILMDVQMPVMDGPTAARTIRSMDGDMAHVPIIAFTANAMKGQREEYLEAGMDDYVSKPVDPNALFAAISRVMVRDASTGGEKADSVNAPPPVSEPVSPTRTGEAALDTLLDDLK</sequence>
<dbReference type="Pfam" id="PF00072">
    <property type="entry name" value="Response_reg"/>
    <property type="match status" value="1"/>
</dbReference>
<keyword evidence="5" id="KW-0547">Nucleotide-binding</keyword>
<evidence type="ECO:0000259" key="14">
    <source>
        <dbReference type="PROSITE" id="PS50110"/>
    </source>
</evidence>
<reference evidence="17 18" key="1">
    <citation type="submission" date="2018-10" db="EMBL/GenBank/DDBJ databases">
        <title>Genomic Encyclopedia of Archaeal and Bacterial Type Strains, Phase II (KMG-II): from individual species to whole genera.</title>
        <authorList>
            <person name="Goeker M."/>
        </authorList>
    </citation>
    <scope>NUCLEOTIDE SEQUENCE [LARGE SCALE GENOMIC DNA]</scope>
    <source>
        <strain evidence="17 18">DSM 25217</strain>
    </source>
</reference>
<dbReference type="EC" id="2.7.13.3" evidence="2"/>
<gene>
    <name evidence="17" type="ORF">BXY39_0557</name>
</gene>
<dbReference type="AlphaFoldDB" id="A0A3M0CSX2"/>
<keyword evidence="8" id="KW-0902">Two-component regulatory system</keyword>
<dbReference type="PROSITE" id="PS50113">
    <property type="entry name" value="PAC"/>
    <property type="match status" value="1"/>
</dbReference>
<evidence type="ECO:0000256" key="3">
    <source>
        <dbReference type="ARBA" id="ARBA00022553"/>
    </source>
</evidence>
<dbReference type="PANTHER" id="PTHR45339">
    <property type="entry name" value="HYBRID SIGNAL TRANSDUCTION HISTIDINE KINASE J"/>
    <property type="match status" value="1"/>
</dbReference>
<keyword evidence="3 11" id="KW-0597">Phosphoprotein</keyword>
<dbReference type="FunFam" id="3.30.565.10:FF:000010">
    <property type="entry name" value="Sensor histidine kinase RcsC"/>
    <property type="match status" value="1"/>
</dbReference>
<comment type="caution">
    <text evidence="17">The sequence shown here is derived from an EMBL/GenBank/DDBJ whole genome shotgun (WGS) entry which is preliminary data.</text>
</comment>
<dbReference type="PRINTS" id="PR00344">
    <property type="entry name" value="BCTRLSENSOR"/>
</dbReference>
<evidence type="ECO:0000256" key="11">
    <source>
        <dbReference type="PROSITE-ProRule" id="PRU00169"/>
    </source>
</evidence>
<comment type="subunit">
    <text evidence="9">At low DSF concentrations, interacts with RpfF.</text>
</comment>
<feature type="domain" description="Response regulatory" evidence="14">
    <location>
        <begin position="519"/>
        <end position="636"/>
    </location>
</feature>
<feature type="region of interest" description="Disordered" evidence="12">
    <location>
        <begin position="642"/>
        <end position="678"/>
    </location>
</feature>
<evidence type="ECO:0000256" key="4">
    <source>
        <dbReference type="ARBA" id="ARBA00022679"/>
    </source>
</evidence>
<evidence type="ECO:0000313" key="18">
    <source>
        <dbReference type="Proteomes" id="UP000271227"/>
    </source>
</evidence>
<dbReference type="PROSITE" id="PS50112">
    <property type="entry name" value="PAS"/>
    <property type="match status" value="1"/>
</dbReference>
<dbReference type="Gene3D" id="3.30.565.10">
    <property type="entry name" value="Histidine kinase-like ATPase, C-terminal domain"/>
    <property type="match status" value="1"/>
</dbReference>
<comment type="catalytic activity">
    <reaction evidence="1">
        <text>ATP + protein L-histidine = ADP + protein N-phospho-L-histidine.</text>
        <dbReference type="EC" id="2.7.13.3"/>
    </reaction>
</comment>
<dbReference type="SMART" id="SM00388">
    <property type="entry name" value="HisKA"/>
    <property type="match status" value="1"/>
</dbReference>
<dbReference type="SUPFAM" id="SSF52172">
    <property type="entry name" value="CheY-like"/>
    <property type="match status" value="1"/>
</dbReference>
<evidence type="ECO:0000256" key="6">
    <source>
        <dbReference type="ARBA" id="ARBA00022777"/>
    </source>
</evidence>
<evidence type="ECO:0000256" key="7">
    <source>
        <dbReference type="ARBA" id="ARBA00022840"/>
    </source>
</evidence>
<dbReference type="InterPro" id="IPR001789">
    <property type="entry name" value="Sig_transdc_resp-reg_receiver"/>
</dbReference>
<dbReference type="Proteomes" id="UP000271227">
    <property type="component" value="Unassembled WGS sequence"/>
</dbReference>
<dbReference type="InterPro" id="IPR011006">
    <property type="entry name" value="CheY-like_superfamily"/>
</dbReference>
<dbReference type="GO" id="GO:0005524">
    <property type="term" value="F:ATP binding"/>
    <property type="evidence" value="ECO:0007669"/>
    <property type="project" value="UniProtKB-KW"/>
</dbReference>
<dbReference type="GO" id="GO:0000155">
    <property type="term" value="F:phosphorelay sensor kinase activity"/>
    <property type="evidence" value="ECO:0007669"/>
    <property type="project" value="InterPro"/>
</dbReference>
<keyword evidence="7" id="KW-0067">ATP-binding</keyword>
<evidence type="ECO:0000256" key="2">
    <source>
        <dbReference type="ARBA" id="ARBA00012438"/>
    </source>
</evidence>
<dbReference type="Gene3D" id="1.10.287.130">
    <property type="match status" value="1"/>
</dbReference>
<dbReference type="FunFam" id="1.10.287.130:FF:000002">
    <property type="entry name" value="Two-component osmosensing histidine kinase"/>
    <property type="match status" value="1"/>
</dbReference>
<dbReference type="Pfam" id="PF08448">
    <property type="entry name" value="PAS_4"/>
    <property type="match status" value="1"/>
</dbReference>
<dbReference type="InterPro" id="IPR035965">
    <property type="entry name" value="PAS-like_dom_sf"/>
</dbReference>
<dbReference type="SMART" id="SM00091">
    <property type="entry name" value="PAS"/>
    <property type="match status" value="2"/>
</dbReference>
<dbReference type="CDD" id="cd16922">
    <property type="entry name" value="HATPase_EvgS-ArcB-TorS-like"/>
    <property type="match status" value="1"/>
</dbReference>
<dbReference type="InterPro" id="IPR000700">
    <property type="entry name" value="PAS-assoc_C"/>
</dbReference>
<dbReference type="InterPro" id="IPR001610">
    <property type="entry name" value="PAC"/>
</dbReference>
<feature type="domain" description="PAS" evidence="15">
    <location>
        <begin position="129"/>
        <end position="201"/>
    </location>
</feature>
<dbReference type="InterPro" id="IPR003594">
    <property type="entry name" value="HATPase_dom"/>
</dbReference>
<dbReference type="Pfam" id="PF00512">
    <property type="entry name" value="HisKA"/>
    <property type="match status" value="1"/>
</dbReference>
<dbReference type="PANTHER" id="PTHR45339:SF1">
    <property type="entry name" value="HYBRID SIGNAL TRANSDUCTION HISTIDINE KINASE J"/>
    <property type="match status" value="1"/>
</dbReference>
<name>A0A3M0CSX2_9PROT</name>
<keyword evidence="4" id="KW-0808">Transferase</keyword>
<dbReference type="PROSITE" id="PS50109">
    <property type="entry name" value="HIS_KIN"/>
    <property type="match status" value="1"/>
</dbReference>
<dbReference type="SMART" id="SM00448">
    <property type="entry name" value="REC"/>
    <property type="match status" value="1"/>
</dbReference>
<evidence type="ECO:0000256" key="1">
    <source>
        <dbReference type="ARBA" id="ARBA00000085"/>
    </source>
</evidence>
<keyword evidence="6" id="KW-0418">Kinase</keyword>
<evidence type="ECO:0000256" key="12">
    <source>
        <dbReference type="SAM" id="MobiDB-lite"/>
    </source>
</evidence>
<dbReference type="InterPro" id="IPR036097">
    <property type="entry name" value="HisK_dim/P_sf"/>
</dbReference>
<protein>
    <recommendedName>
        <fullName evidence="10">Sensory/regulatory protein RpfC</fullName>
        <ecNumber evidence="2">2.7.13.3</ecNumber>
    </recommendedName>
</protein>
<dbReference type="SMART" id="SM00387">
    <property type="entry name" value="HATPase_c"/>
    <property type="match status" value="1"/>
</dbReference>
<dbReference type="InterPro" id="IPR004358">
    <property type="entry name" value="Sig_transdc_His_kin-like_C"/>
</dbReference>